<dbReference type="EMBL" id="JAHXZJ010002237">
    <property type="protein sequence ID" value="KAH0546637.1"/>
    <property type="molecule type" value="Genomic_DNA"/>
</dbReference>
<evidence type="ECO:0000313" key="3">
    <source>
        <dbReference type="Proteomes" id="UP000826195"/>
    </source>
</evidence>
<accession>A0AAV7I739</accession>
<organism evidence="2 3">
    <name type="scientific">Cotesia glomerata</name>
    <name type="common">Lepidopteran parasitic wasp</name>
    <name type="synonym">Apanteles glomeratus</name>
    <dbReference type="NCBI Taxonomy" id="32391"/>
    <lineage>
        <taxon>Eukaryota</taxon>
        <taxon>Metazoa</taxon>
        <taxon>Ecdysozoa</taxon>
        <taxon>Arthropoda</taxon>
        <taxon>Hexapoda</taxon>
        <taxon>Insecta</taxon>
        <taxon>Pterygota</taxon>
        <taxon>Neoptera</taxon>
        <taxon>Endopterygota</taxon>
        <taxon>Hymenoptera</taxon>
        <taxon>Apocrita</taxon>
        <taxon>Ichneumonoidea</taxon>
        <taxon>Braconidae</taxon>
        <taxon>Microgastrinae</taxon>
        <taxon>Cotesia</taxon>
    </lineage>
</organism>
<dbReference type="AlphaFoldDB" id="A0AAV7I739"/>
<comment type="caution">
    <text evidence="2">The sequence shown here is derived from an EMBL/GenBank/DDBJ whole genome shotgun (WGS) entry which is preliminary data.</text>
</comment>
<gene>
    <name evidence="2" type="ORF">KQX54_012764</name>
</gene>
<sequence>RITLSDRRFHEGIGCFEEYDNISEFSFAEIREKSLIDGIYNALLHFQEIRTYFERKERMLRLVKQAKQQQEWKLKNEKNIATESTEIEDEKVIEGRVGEEVDKEKNEGTREKRRRLKK</sequence>
<feature type="compositionally biased region" description="Basic and acidic residues" evidence="1">
    <location>
        <begin position="98"/>
        <end position="110"/>
    </location>
</feature>
<protein>
    <submittedName>
        <fullName evidence="2">Uncharacterized protein</fullName>
    </submittedName>
</protein>
<keyword evidence="3" id="KW-1185">Reference proteome</keyword>
<evidence type="ECO:0000313" key="2">
    <source>
        <dbReference type="EMBL" id="KAH0546637.1"/>
    </source>
</evidence>
<dbReference type="Proteomes" id="UP000826195">
    <property type="component" value="Unassembled WGS sequence"/>
</dbReference>
<evidence type="ECO:0000256" key="1">
    <source>
        <dbReference type="SAM" id="MobiDB-lite"/>
    </source>
</evidence>
<feature type="non-terminal residue" evidence="2">
    <location>
        <position position="1"/>
    </location>
</feature>
<name>A0AAV7I739_COTGL</name>
<reference evidence="2 3" key="1">
    <citation type="journal article" date="2021" name="J. Hered.">
        <title>A chromosome-level genome assembly of the parasitoid wasp, Cotesia glomerata (Hymenoptera: Braconidae).</title>
        <authorList>
            <person name="Pinto B.J."/>
            <person name="Weis J.J."/>
            <person name="Gamble T."/>
            <person name="Ode P.J."/>
            <person name="Paul R."/>
            <person name="Zaspel J.M."/>
        </authorList>
    </citation>
    <scope>NUCLEOTIDE SEQUENCE [LARGE SCALE GENOMIC DNA]</scope>
    <source>
        <strain evidence="2">CgM1</strain>
    </source>
</reference>
<feature type="region of interest" description="Disordered" evidence="1">
    <location>
        <begin position="98"/>
        <end position="118"/>
    </location>
</feature>
<proteinExistence type="predicted"/>